<dbReference type="PANTHER" id="PTHR46024:SF3">
    <property type="entry name" value="HISTONE-LYSINE N-METHYLTRANSFERASE SETDB2"/>
    <property type="match status" value="1"/>
</dbReference>
<evidence type="ECO:0000256" key="13">
    <source>
        <dbReference type="ARBA" id="ARBA00023242"/>
    </source>
</evidence>
<gene>
    <name evidence="23" type="ORF">chiPu_0014860</name>
</gene>
<dbReference type="PANTHER" id="PTHR46024">
    <property type="entry name" value="HISTONE-LYSINE N-METHYLTRANSFERASE EGGLESS"/>
    <property type="match status" value="1"/>
</dbReference>
<keyword evidence="3" id="KW-0158">Chromosome</keyword>
<organism evidence="23 24">
    <name type="scientific">Chiloscyllium punctatum</name>
    <name type="common">Brownbanded bambooshark</name>
    <name type="synonym">Hemiscyllium punctatum</name>
    <dbReference type="NCBI Taxonomy" id="137246"/>
    <lineage>
        <taxon>Eukaryota</taxon>
        <taxon>Metazoa</taxon>
        <taxon>Chordata</taxon>
        <taxon>Craniata</taxon>
        <taxon>Vertebrata</taxon>
        <taxon>Chondrichthyes</taxon>
        <taxon>Elasmobranchii</taxon>
        <taxon>Galeomorphii</taxon>
        <taxon>Galeoidea</taxon>
        <taxon>Orectolobiformes</taxon>
        <taxon>Hemiscylliidae</taxon>
        <taxon>Chiloscyllium</taxon>
    </lineage>
</organism>
<evidence type="ECO:0000256" key="10">
    <source>
        <dbReference type="ARBA" id="ARBA00022776"/>
    </source>
</evidence>
<dbReference type="Pfam" id="PF01429">
    <property type="entry name" value="MBD"/>
    <property type="match status" value="1"/>
</dbReference>
<keyword evidence="13" id="KW-0539">Nucleus</keyword>
<keyword evidence="24" id="KW-1185">Reference proteome</keyword>
<evidence type="ECO:0000256" key="7">
    <source>
        <dbReference type="ARBA" id="ARBA00022679"/>
    </source>
</evidence>
<keyword evidence="7" id="KW-0808">Transferase</keyword>
<dbReference type="PROSITE" id="PS50868">
    <property type="entry name" value="POST_SET"/>
    <property type="match status" value="1"/>
</dbReference>
<keyword evidence="9" id="KW-0479">Metal-binding</keyword>
<evidence type="ECO:0000256" key="6">
    <source>
        <dbReference type="ARBA" id="ARBA00022618"/>
    </source>
</evidence>
<comment type="catalytic activity">
    <reaction evidence="18">
        <text>N(6),N(6)-dimethyl-L-lysyl(9)-[histone H3] + S-adenosyl-L-methionine = N(6),N(6),N(6)-trimethyl-L-lysyl(9)-[histone H3] + S-adenosyl-L-homocysteine + H(+)</text>
        <dbReference type="Rhea" id="RHEA:60288"/>
        <dbReference type="Rhea" id="RHEA-COMP:15538"/>
        <dbReference type="Rhea" id="RHEA-COMP:15541"/>
        <dbReference type="ChEBI" id="CHEBI:15378"/>
        <dbReference type="ChEBI" id="CHEBI:57856"/>
        <dbReference type="ChEBI" id="CHEBI:59789"/>
        <dbReference type="ChEBI" id="CHEBI:61961"/>
        <dbReference type="ChEBI" id="CHEBI:61976"/>
        <dbReference type="EC" id="2.1.1.366"/>
    </reaction>
</comment>
<keyword evidence="11" id="KW-0862">Zinc</keyword>
<dbReference type="GO" id="GO:0008270">
    <property type="term" value="F:zinc ion binding"/>
    <property type="evidence" value="ECO:0007669"/>
    <property type="project" value="InterPro"/>
</dbReference>
<dbReference type="SUPFAM" id="SSF82199">
    <property type="entry name" value="SET domain"/>
    <property type="match status" value="1"/>
</dbReference>
<evidence type="ECO:0000256" key="14">
    <source>
        <dbReference type="ARBA" id="ARBA00023306"/>
    </source>
</evidence>
<keyword evidence="12" id="KW-0156">Chromatin regulator</keyword>
<evidence type="ECO:0000256" key="12">
    <source>
        <dbReference type="ARBA" id="ARBA00022853"/>
    </source>
</evidence>
<evidence type="ECO:0000256" key="9">
    <source>
        <dbReference type="ARBA" id="ARBA00022723"/>
    </source>
</evidence>
<evidence type="ECO:0000313" key="23">
    <source>
        <dbReference type="EMBL" id="GCC36366.1"/>
    </source>
</evidence>
<keyword evidence="5" id="KW-0489">Methyltransferase</keyword>
<dbReference type="InterPro" id="IPR051516">
    <property type="entry name" value="SETDB_methyltransferase"/>
</dbReference>
<dbReference type="GO" id="GO:0003677">
    <property type="term" value="F:DNA binding"/>
    <property type="evidence" value="ECO:0007669"/>
    <property type="project" value="InterPro"/>
</dbReference>
<dbReference type="GO" id="GO:0051301">
    <property type="term" value="P:cell division"/>
    <property type="evidence" value="ECO:0007669"/>
    <property type="project" value="UniProtKB-KW"/>
</dbReference>
<evidence type="ECO:0000259" key="22">
    <source>
        <dbReference type="PROSITE" id="PS50868"/>
    </source>
</evidence>
<feature type="region of interest" description="Disordered" evidence="19">
    <location>
        <begin position="700"/>
        <end position="721"/>
    </location>
</feature>
<dbReference type="PROSITE" id="PS50867">
    <property type="entry name" value="PRE_SET"/>
    <property type="match status" value="1"/>
</dbReference>
<dbReference type="EMBL" id="BEZZ01000819">
    <property type="protein sequence ID" value="GCC36366.1"/>
    <property type="molecule type" value="Genomic_DNA"/>
</dbReference>
<dbReference type="Pfam" id="PF00856">
    <property type="entry name" value="SET"/>
    <property type="match status" value="1"/>
</dbReference>
<evidence type="ECO:0000256" key="16">
    <source>
        <dbReference type="ARBA" id="ARBA00040299"/>
    </source>
</evidence>
<keyword evidence="8" id="KW-0949">S-adenosyl-L-methionine</keyword>
<sequence>MKSMKFSDSSAANVEGIQNVTQAKENKPEPQTEQHTCSLKTCTQGCCICNRTEADTNCEFKGFMAPYQPNCTDSDSVKLVKNIGKGIDRLHCKSHRSHEDGRNEKTHGSPSDGCSSNSSNEENESSNYTAETFKQKIRNKAKYGGQFIKCQKPPPYLSDVDGTIQDSSVPKTSFQEHGCFKKAKSFWTKVRATGSVDRVFEELSDMLNCLKQKIKAGTASDQEYLKALILINKTGIQDSLLSFDTSENEEQFQHDSEEVVSEKVMISEEPEAQSAPSSSLCIQTSVIKSVASSPTSKDGLIQPNPANQLTFQQHQCSGLCIARVTPPTPDHFKGENPLRIPILCQFQRRHGKLHWDTEVMNPPHVTYKAPCGRSLRNFKEVRNYIFETQCDFLQLDFFSFNTYVQLSRTITCKNPVIYEADISHGKEPVPIPLYNAIDVSKPQYFKYRKARLPHGYLISNSAEMFQQKCNCTDGCSDKSRCACQQLTANVNKRIKEASGYEYRRLLQCAPSGLYECNKWCKCNERLCVNRVVQHGLKTRLQLFKTKRKGWGVRCRDDIDKGTFVCCYAGRVLNIVNAVENQRNGEMIHYDVDMGCSNIVKPSSKVERKGSHFESDGELMDTMEEGQISVACSSSEEDNSESSGRRCRKLPRTLEPFSLKQHTTLSDDQLFNSDKGGLDNRSRAGYGINYSIRLGEKDFQSPACKRSSEQENESKKKKTNVQDTLIQNSHHKEQASKLQGMCNANEQGDSCYFLDATKEGNIGRFINHSCDPNLMVQSVFVDTHDKNLPWVAFFTNRYIKAGSELTWDYRYSTGSMPEEEIPCLCGSTNCKESIV</sequence>
<protein>
    <recommendedName>
        <fullName evidence="16">Histone-lysine N-methyltransferase SETDB2</fullName>
        <ecNumber evidence="15">2.1.1.366</ecNumber>
    </recommendedName>
    <alternativeName>
        <fullName evidence="17">SET domain bifurcated 2</fullName>
    </alternativeName>
</protein>
<evidence type="ECO:0000256" key="19">
    <source>
        <dbReference type="SAM" id="MobiDB-lite"/>
    </source>
</evidence>
<proteinExistence type="predicted"/>
<evidence type="ECO:0000256" key="2">
    <source>
        <dbReference type="ARBA" id="ARBA00004286"/>
    </source>
</evidence>
<comment type="subcellular location">
    <subcellularLocation>
        <location evidence="2">Chromosome</location>
    </subcellularLocation>
    <subcellularLocation>
        <location evidence="1">Nucleus</location>
    </subcellularLocation>
</comment>
<dbReference type="InterPro" id="IPR046341">
    <property type="entry name" value="SET_dom_sf"/>
</dbReference>
<evidence type="ECO:0000256" key="11">
    <source>
        <dbReference type="ARBA" id="ARBA00022833"/>
    </source>
</evidence>
<name>A0A401T138_CHIPU</name>
<dbReference type="SMART" id="SM00317">
    <property type="entry name" value="SET"/>
    <property type="match status" value="1"/>
</dbReference>
<evidence type="ECO:0000256" key="15">
    <source>
        <dbReference type="ARBA" id="ARBA00039052"/>
    </source>
</evidence>
<dbReference type="GO" id="GO:0032259">
    <property type="term" value="P:methylation"/>
    <property type="evidence" value="ECO:0007669"/>
    <property type="project" value="UniProtKB-KW"/>
</dbReference>
<dbReference type="Pfam" id="PF05033">
    <property type="entry name" value="Pre-SET"/>
    <property type="match status" value="1"/>
</dbReference>
<dbReference type="OMA" id="PHGYLIS"/>
<dbReference type="EC" id="2.1.1.366" evidence="15"/>
<dbReference type="InterPro" id="IPR003616">
    <property type="entry name" value="Post-SET_dom"/>
</dbReference>
<evidence type="ECO:0000256" key="5">
    <source>
        <dbReference type="ARBA" id="ARBA00022603"/>
    </source>
</evidence>
<evidence type="ECO:0000256" key="4">
    <source>
        <dbReference type="ARBA" id="ARBA00022473"/>
    </source>
</evidence>
<evidence type="ECO:0000256" key="3">
    <source>
        <dbReference type="ARBA" id="ARBA00022454"/>
    </source>
</evidence>
<dbReference type="Proteomes" id="UP000287033">
    <property type="component" value="Unassembled WGS sequence"/>
</dbReference>
<feature type="domain" description="SET" evidence="20">
    <location>
        <begin position="538"/>
        <end position="809"/>
    </location>
</feature>
<dbReference type="SMART" id="SM00391">
    <property type="entry name" value="MBD"/>
    <property type="match status" value="1"/>
</dbReference>
<dbReference type="GO" id="GO:0005694">
    <property type="term" value="C:chromosome"/>
    <property type="evidence" value="ECO:0007669"/>
    <property type="project" value="UniProtKB-SubCell"/>
</dbReference>
<evidence type="ECO:0000313" key="24">
    <source>
        <dbReference type="Proteomes" id="UP000287033"/>
    </source>
</evidence>
<keyword evidence="6" id="KW-0132">Cell division</keyword>
<keyword evidence="10" id="KW-0498">Mitosis</keyword>
<keyword evidence="14" id="KW-0131">Cell cycle</keyword>
<dbReference type="CDD" id="cd01395">
    <property type="entry name" value="HMT_MBD"/>
    <property type="match status" value="1"/>
</dbReference>
<feature type="region of interest" description="Disordered" evidence="19">
    <location>
        <begin position="91"/>
        <end position="130"/>
    </location>
</feature>
<dbReference type="AlphaFoldDB" id="A0A401T138"/>
<dbReference type="InterPro" id="IPR016177">
    <property type="entry name" value="DNA-bd_dom_sf"/>
</dbReference>
<feature type="domain" description="Post-SET" evidence="22">
    <location>
        <begin position="818"/>
        <end position="834"/>
    </location>
</feature>
<evidence type="ECO:0000256" key="17">
    <source>
        <dbReference type="ARBA" id="ARBA00042995"/>
    </source>
</evidence>
<dbReference type="STRING" id="137246.A0A401T138"/>
<dbReference type="Gene3D" id="2.170.270.10">
    <property type="entry name" value="SET domain"/>
    <property type="match status" value="2"/>
</dbReference>
<dbReference type="GO" id="GO:0010629">
    <property type="term" value="P:negative regulation of gene expression"/>
    <property type="evidence" value="ECO:0007669"/>
    <property type="project" value="TreeGrafter"/>
</dbReference>
<evidence type="ECO:0000256" key="18">
    <source>
        <dbReference type="ARBA" id="ARBA00049087"/>
    </source>
</evidence>
<dbReference type="SUPFAM" id="SSF54171">
    <property type="entry name" value="DNA-binding domain"/>
    <property type="match status" value="1"/>
</dbReference>
<dbReference type="PROSITE" id="PS50280">
    <property type="entry name" value="SET"/>
    <property type="match status" value="1"/>
</dbReference>
<dbReference type="GO" id="GO:0070828">
    <property type="term" value="P:heterochromatin organization"/>
    <property type="evidence" value="ECO:0007669"/>
    <property type="project" value="TreeGrafter"/>
</dbReference>
<reference evidence="23 24" key="1">
    <citation type="journal article" date="2018" name="Nat. Ecol. Evol.">
        <title>Shark genomes provide insights into elasmobranch evolution and the origin of vertebrates.</title>
        <authorList>
            <person name="Hara Y"/>
            <person name="Yamaguchi K"/>
            <person name="Onimaru K"/>
            <person name="Kadota M"/>
            <person name="Koyanagi M"/>
            <person name="Keeley SD"/>
            <person name="Tatsumi K"/>
            <person name="Tanaka K"/>
            <person name="Motone F"/>
            <person name="Kageyama Y"/>
            <person name="Nozu R"/>
            <person name="Adachi N"/>
            <person name="Nishimura O"/>
            <person name="Nakagawa R"/>
            <person name="Tanegashima C"/>
            <person name="Kiyatake I"/>
            <person name="Matsumoto R"/>
            <person name="Murakumo K"/>
            <person name="Nishida K"/>
            <person name="Terakita A"/>
            <person name="Kuratani S"/>
            <person name="Sato K"/>
            <person name="Hyodo S Kuraku.S."/>
        </authorList>
    </citation>
    <scope>NUCLEOTIDE SEQUENCE [LARGE SCALE GENOMIC DNA]</scope>
</reference>
<dbReference type="GO" id="GO:0140947">
    <property type="term" value="F:histone H3K9me2 methyltransferase activity"/>
    <property type="evidence" value="ECO:0007669"/>
    <property type="project" value="UniProtKB-EC"/>
</dbReference>
<comment type="caution">
    <text evidence="23">The sequence shown here is derived from an EMBL/GenBank/DDBJ whole genome shotgun (WGS) entry which is preliminary data.</text>
</comment>
<dbReference type="InterPro" id="IPR001214">
    <property type="entry name" value="SET_dom"/>
</dbReference>
<dbReference type="InterPro" id="IPR001739">
    <property type="entry name" value="Methyl_CpG_DNA-bd"/>
</dbReference>
<dbReference type="InterPro" id="IPR047232">
    <property type="entry name" value="SETDB1/2-like_MBD"/>
</dbReference>
<evidence type="ECO:0000259" key="20">
    <source>
        <dbReference type="PROSITE" id="PS50280"/>
    </source>
</evidence>
<keyword evidence="4" id="KW-0217">Developmental protein</keyword>
<evidence type="ECO:0000256" key="1">
    <source>
        <dbReference type="ARBA" id="ARBA00004123"/>
    </source>
</evidence>
<evidence type="ECO:0000259" key="21">
    <source>
        <dbReference type="PROSITE" id="PS50867"/>
    </source>
</evidence>
<feature type="domain" description="Pre-SET" evidence="21">
    <location>
        <begin position="467"/>
        <end position="535"/>
    </location>
</feature>
<dbReference type="InterPro" id="IPR007728">
    <property type="entry name" value="Pre-SET_dom"/>
</dbReference>
<accession>A0A401T138</accession>
<dbReference type="OrthoDB" id="5792673at2759"/>
<dbReference type="GO" id="GO:0005634">
    <property type="term" value="C:nucleus"/>
    <property type="evidence" value="ECO:0007669"/>
    <property type="project" value="UniProtKB-SubCell"/>
</dbReference>
<evidence type="ECO:0000256" key="8">
    <source>
        <dbReference type="ARBA" id="ARBA00022691"/>
    </source>
</evidence>
<feature type="compositionally biased region" description="Basic and acidic residues" evidence="19">
    <location>
        <begin position="91"/>
        <end position="107"/>
    </location>
</feature>
<dbReference type="SMART" id="SM00468">
    <property type="entry name" value="PreSET"/>
    <property type="match status" value="1"/>
</dbReference>